<dbReference type="PANTHER" id="PTHR43240">
    <property type="entry name" value="1,4-DIHYDROXY-2-NAPHTHOYL-COA THIOESTERASE 1"/>
    <property type="match status" value="1"/>
</dbReference>
<dbReference type="Pfam" id="PF03061">
    <property type="entry name" value="4HBT"/>
    <property type="match status" value="1"/>
</dbReference>
<keyword evidence="5" id="KW-1185">Reference proteome</keyword>
<dbReference type="InterPro" id="IPR029069">
    <property type="entry name" value="HotDog_dom_sf"/>
</dbReference>
<gene>
    <name evidence="4" type="ORF">SAMN04489719_0209</name>
</gene>
<evidence type="ECO:0000313" key="4">
    <source>
        <dbReference type="EMBL" id="SDR66689.1"/>
    </source>
</evidence>
<dbReference type="InterPro" id="IPR003736">
    <property type="entry name" value="PAAI_dom"/>
</dbReference>
<protein>
    <submittedName>
        <fullName evidence="4">Uncharacterized domain 1-containing protein</fullName>
    </submittedName>
</protein>
<dbReference type="Proteomes" id="UP000199649">
    <property type="component" value="Chromosome I"/>
</dbReference>
<dbReference type="GO" id="GO:0061522">
    <property type="term" value="F:1,4-dihydroxy-2-naphthoyl-CoA thioesterase activity"/>
    <property type="evidence" value="ECO:0007669"/>
    <property type="project" value="TreeGrafter"/>
</dbReference>
<comment type="similarity">
    <text evidence="1">Belongs to the thioesterase PaaI family.</text>
</comment>
<dbReference type="Gene3D" id="3.10.129.10">
    <property type="entry name" value="Hotdog Thioesterase"/>
    <property type="match status" value="1"/>
</dbReference>
<dbReference type="EMBL" id="LT629734">
    <property type="protein sequence ID" value="SDR66689.1"/>
    <property type="molecule type" value="Genomic_DNA"/>
</dbReference>
<evidence type="ECO:0000256" key="1">
    <source>
        <dbReference type="ARBA" id="ARBA00008324"/>
    </source>
</evidence>
<proteinExistence type="inferred from homology"/>
<dbReference type="AlphaFoldDB" id="A0A1H1KYD0"/>
<dbReference type="NCBIfam" id="TIGR00369">
    <property type="entry name" value="unchar_dom_1"/>
    <property type="match status" value="1"/>
</dbReference>
<dbReference type="SUPFAM" id="SSF54637">
    <property type="entry name" value="Thioesterase/thiol ester dehydrase-isomerase"/>
    <property type="match status" value="1"/>
</dbReference>
<evidence type="ECO:0000256" key="2">
    <source>
        <dbReference type="ARBA" id="ARBA00022801"/>
    </source>
</evidence>
<dbReference type="STRING" id="684552.SAMN04489719_0209"/>
<evidence type="ECO:0000259" key="3">
    <source>
        <dbReference type="Pfam" id="PF03061"/>
    </source>
</evidence>
<dbReference type="CDD" id="cd03443">
    <property type="entry name" value="PaaI_thioesterase"/>
    <property type="match status" value="1"/>
</dbReference>
<organism evidence="4 5">
    <name type="scientific">Agrococcus carbonis</name>
    <dbReference type="NCBI Taxonomy" id="684552"/>
    <lineage>
        <taxon>Bacteria</taxon>
        <taxon>Bacillati</taxon>
        <taxon>Actinomycetota</taxon>
        <taxon>Actinomycetes</taxon>
        <taxon>Micrococcales</taxon>
        <taxon>Microbacteriaceae</taxon>
        <taxon>Agrococcus</taxon>
    </lineage>
</organism>
<feature type="domain" description="Thioesterase" evidence="3">
    <location>
        <begin position="61"/>
        <end position="135"/>
    </location>
</feature>
<dbReference type="OrthoDB" id="9798208at2"/>
<dbReference type="PANTHER" id="PTHR43240:SF5">
    <property type="entry name" value="1,4-DIHYDROXY-2-NAPHTHOYL-COA THIOESTERASE 1"/>
    <property type="match status" value="1"/>
</dbReference>
<evidence type="ECO:0000313" key="5">
    <source>
        <dbReference type="Proteomes" id="UP000199649"/>
    </source>
</evidence>
<dbReference type="RefSeq" id="WP_092665012.1">
    <property type="nucleotide sequence ID" value="NZ_LT629734.1"/>
</dbReference>
<reference evidence="5" key="1">
    <citation type="submission" date="2016-10" db="EMBL/GenBank/DDBJ databases">
        <authorList>
            <person name="Varghese N."/>
            <person name="Submissions S."/>
        </authorList>
    </citation>
    <scope>NUCLEOTIDE SEQUENCE [LARGE SCALE GENOMIC DNA]</scope>
    <source>
        <strain evidence="5">DSM 22965</strain>
    </source>
</reference>
<keyword evidence="2" id="KW-0378">Hydrolase</keyword>
<name>A0A1H1KYD0_9MICO</name>
<dbReference type="InterPro" id="IPR006683">
    <property type="entry name" value="Thioestr_dom"/>
</dbReference>
<dbReference type="GO" id="GO:0005829">
    <property type="term" value="C:cytosol"/>
    <property type="evidence" value="ECO:0007669"/>
    <property type="project" value="TreeGrafter"/>
</dbReference>
<accession>A0A1H1KYD0</accession>
<sequence>MTLPSEHDGADVDEATAALLARREGRPGGELAERMGIEFLRLSAEHSVARMPAEGNRQPVGFVHGGAYCVIAETLGSVSANIHAGEGRYAVGTDINATHTRSITSGWVTAECRAIHLGRSMTVHEVVCTDDEGRRASTLRITNFIKSR</sequence>